<accession>E9EE20</accession>
<dbReference type="InterPro" id="IPR051553">
    <property type="entry name" value="Ran_GTPase-activating"/>
</dbReference>
<evidence type="ECO:0000256" key="4">
    <source>
        <dbReference type="SAM" id="MobiDB-lite"/>
    </source>
</evidence>
<feature type="compositionally biased region" description="Basic and acidic residues" evidence="4">
    <location>
        <begin position="8"/>
        <end position="24"/>
    </location>
</feature>
<dbReference type="InterPro" id="IPR009091">
    <property type="entry name" value="RCC1/BLIP-II"/>
</dbReference>
<feature type="repeat" description="RCC1" evidence="3">
    <location>
        <begin position="152"/>
        <end position="227"/>
    </location>
</feature>
<organism evidence="7">
    <name type="scientific">Metarhizium acridum (strain CQMa 102)</name>
    <dbReference type="NCBI Taxonomy" id="655827"/>
    <lineage>
        <taxon>Eukaryota</taxon>
        <taxon>Fungi</taxon>
        <taxon>Dikarya</taxon>
        <taxon>Ascomycota</taxon>
        <taxon>Pezizomycotina</taxon>
        <taxon>Sordariomycetes</taxon>
        <taxon>Hypocreomycetidae</taxon>
        <taxon>Hypocreales</taxon>
        <taxon>Clavicipitaceae</taxon>
        <taxon>Metarhizium</taxon>
    </lineage>
</organism>
<evidence type="ECO:0000259" key="5">
    <source>
        <dbReference type="Pfam" id="PF25390"/>
    </source>
</evidence>
<dbReference type="Pfam" id="PF25390">
    <property type="entry name" value="WD40_RLD"/>
    <property type="match status" value="1"/>
</dbReference>
<dbReference type="PROSITE" id="PS50012">
    <property type="entry name" value="RCC1_3"/>
    <property type="match status" value="5"/>
</dbReference>
<keyword evidence="7" id="KW-1185">Reference proteome</keyword>
<feature type="repeat" description="RCC1" evidence="3">
    <location>
        <begin position="317"/>
        <end position="372"/>
    </location>
</feature>
<dbReference type="AlphaFoldDB" id="E9EE20"/>
<name>E9EE20_METAQ</name>
<dbReference type="PANTHER" id="PTHR45982:SF1">
    <property type="entry name" value="REGULATOR OF CHROMOSOME CONDENSATION"/>
    <property type="match status" value="1"/>
</dbReference>
<dbReference type="PROSITE" id="PS00626">
    <property type="entry name" value="RCC1_2"/>
    <property type="match status" value="4"/>
</dbReference>
<dbReference type="OMA" id="GPLIQFM"/>
<dbReference type="GO" id="GO:0005085">
    <property type="term" value="F:guanyl-nucleotide exchange factor activity"/>
    <property type="evidence" value="ECO:0007669"/>
    <property type="project" value="TreeGrafter"/>
</dbReference>
<dbReference type="OrthoDB" id="61110at2759"/>
<dbReference type="FunCoup" id="E9EE20">
    <property type="interactions" value="945"/>
</dbReference>
<gene>
    <name evidence="6" type="ORF">MAC_08118</name>
</gene>
<evidence type="ECO:0000313" key="7">
    <source>
        <dbReference type="Proteomes" id="UP000002499"/>
    </source>
</evidence>
<dbReference type="InterPro" id="IPR000408">
    <property type="entry name" value="Reg_chr_condens"/>
</dbReference>
<reference evidence="6 7" key="1">
    <citation type="journal article" date="2011" name="PLoS Genet.">
        <title>Genome sequencing and comparative transcriptomics of the model entomopathogenic fungi Metarhizium anisopliae and M. acridum.</title>
        <authorList>
            <person name="Gao Q."/>
            <person name="Jin K."/>
            <person name="Ying S.H."/>
            <person name="Zhang Y."/>
            <person name="Xiao G."/>
            <person name="Shang Y."/>
            <person name="Duan Z."/>
            <person name="Hu X."/>
            <person name="Xie X.Q."/>
            <person name="Zhou G."/>
            <person name="Peng G."/>
            <person name="Luo Z."/>
            <person name="Huang W."/>
            <person name="Wang B."/>
            <person name="Fang W."/>
            <person name="Wang S."/>
            <person name="Zhong Y."/>
            <person name="Ma L.J."/>
            <person name="St Leger R.J."/>
            <person name="Zhao G.P."/>
            <person name="Pei Y."/>
            <person name="Feng M.G."/>
            <person name="Xia Y."/>
            <person name="Wang C."/>
        </authorList>
    </citation>
    <scope>NUCLEOTIDE SEQUENCE [LARGE SCALE GENOMIC DNA]</scope>
    <source>
        <strain evidence="6 7">CQMa 102</strain>
    </source>
</reference>
<proteinExistence type="predicted"/>
<dbReference type="InParanoid" id="E9EE20"/>
<dbReference type="HOGENOM" id="CLU_005210_4_0_1"/>
<keyword evidence="2" id="KW-0677">Repeat</keyword>
<dbReference type="Proteomes" id="UP000002499">
    <property type="component" value="Unassembled WGS sequence"/>
</dbReference>
<keyword evidence="1" id="KW-0344">Guanine-nucleotide releasing factor</keyword>
<dbReference type="PROSITE" id="PS00625">
    <property type="entry name" value="RCC1_1"/>
    <property type="match status" value="1"/>
</dbReference>
<evidence type="ECO:0000256" key="1">
    <source>
        <dbReference type="ARBA" id="ARBA00022658"/>
    </source>
</evidence>
<feature type="repeat" description="RCC1" evidence="3">
    <location>
        <begin position="99"/>
        <end position="151"/>
    </location>
</feature>
<dbReference type="SUPFAM" id="SSF50985">
    <property type="entry name" value="RCC1/BLIP-II"/>
    <property type="match status" value="1"/>
</dbReference>
<dbReference type="GO" id="GO:0005737">
    <property type="term" value="C:cytoplasm"/>
    <property type="evidence" value="ECO:0007669"/>
    <property type="project" value="TreeGrafter"/>
</dbReference>
<protein>
    <submittedName>
        <fullName evidence="6">Regulator of chromosome condensation family protein</fullName>
    </submittedName>
</protein>
<evidence type="ECO:0000313" key="6">
    <source>
        <dbReference type="EMBL" id="EFY85859.1"/>
    </source>
</evidence>
<feature type="region of interest" description="Disordered" evidence="4">
    <location>
        <begin position="175"/>
        <end position="199"/>
    </location>
</feature>
<dbReference type="InterPro" id="IPR058923">
    <property type="entry name" value="RCC1-like_dom"/>
</dbReference>
<evidence type="ECO:0000256" key="2">
    <source>
        <dbReference type="ARBA" id="ARBA00022737"/>
    </source>
</evidence>
<dbReference type="PANTHER" id="PTHR45982">
    <property type="entry name" value="REGULATOR OF CHROMOSOME CONDENSATION"/>
    <property type="match status" value="1"/>
</dbReference>
<dbReference type="STRING" id="655827.E9EE20"/>
<feature type="region of interest" description="Disordered" evidence="4">
    <location>
        <begin position="1"/>
        <end position="29"/>
    </location>
</feature>
<feature type="domain" description="RCC1-like" evidence="5">
    <location>
        <begin position="101"/>
        <end position="491"/>
    </location>
</feature>
<dbReference type="PRINTS" id="PR00633">
    <property type="entry name" value="RCCNDNSATION"/>
</dbReference>
<evidence type="ECO:0000256" key="3">
    <source>
        <dbReference type="PROSITE-ProRule" id="PRU00235"/>
    </source>
</evidence>
<dbReference type="Gene3D" id="2.130.10.30">
    <property type="entry name" value="Regulator of chromosome condensation 1/beta-lactamase-inhibitor protein II"/>
    <property type="match status" value="1"/>
</dbReference>
<dbReference type="eggNOG" id="KOG1426">
    <property type="taxonomic scope" value="Eukaryota"/>
</dbReference>
<sequence>MPSVSALSERKIRDREQRSKRMDMVPRTGRTTQNISALNAKPSNVRSTAAGRKRSLEMINDHQVSTATPDIPKRVKTGSVRSKKPSKLATINNVPTVKLTLLIFGGGENGELGLGPKNNEATRPTRNPHLSAFDIVQVACGGMHTVALTSDNKIITWGVNDENALGRDTQWDGKLRDIDTASDDDDNGDMNPLESTPTQIPSDYFPSSVRFVQVAAGDSCSFALTDTGHVYGWGTFRDSRGEKGFRYDERGELVKNQATPVQIQNLQDIRQICCGVDHALALDIRGNIWARGFRVCRNKAKYVASGSYHSFAIDKNDNVWAWGANSFGEAGDAKTAGNRGAFITPTKINSLCQKKVLALDGGAHHSAAVTANGECFVWGRIIEGQLGIDFAPEQLRDSTLIRFDERDKPCICLRPTIIPTTQHQQVTHVACGSDHTILIDQPGNAYSTGYGFQGQLGLNSNDDVKVFQRITDRRIKDKLIWAGAGGQFSIVAESANVS</sequence>
<feature type="repeat" description="RCC1" evidence="3">
    <location>
        <begin position="228"/>
        <end position="285"/>
    </location>
</feature>
<feature type="repeat" description="RCC1" evidence="3">
    <location>
        <begin position="373"/>
        <end position="442"/>
    </location>
</feature>
<dbReference type="EMBL" id="GL698564">
    <property type="protein sequence ID" value="EFY85859.1"/>
    <property type="molecule type" value="Genomic_DNA"/>
</dbReference>